<name>A0A9N7Y9R0_PLEPL</name>
<organism evidence="2 3">
    <name type="scientific">Pleuronectes platessa</name>
    <name type="common">European plaice</name>
    <dbReference type="NCBI Taxonomy" id="8262"/>
    <lineage>
        <taxon>Eukaryota</taxon>
        <taxon>Metazoa</taxon>
        <taxon>Chordata</taxon>
        <taxon>Craniata</taxon>
        <taxon>Vertebrata</taxon>
        <taxon>Euteleostomi</taxon>
        <taxon>Actinopterygii</taxon>
        <taxon>Neopterygii</taxon>
        <taxon>Teleostei</taxon>
        <taxon>Neoteleostei</taxon>
        <taxon>Acanthomorphata</taxon>
        <taxon>Carangaria</taxon>
        <taxon>Pleuronectiformes</taxon>
        <taxon>Pleuronectoidei</taxon>
        <taxon>Pleuronectidae</taxon>
        <taxon>Pleuronectes</taxon>
    </lineage>
</organism>
<feature type="region of interest" description="Disordered" evidence="1">
    <location>
        <begin position="97"/>
        <end position="132"/>
    </location>
</feature>
<dbReference type="EMBL" id="CADEAL010000665">
    <property type="protein sequence ID" value="CAB1423540.1"/>
    <property type="molecule type" value="Genomic_DNA"/>
</dbReference>
<feature type="non-terminal residue" evidence="2">
    <location>
        <position position="132"/>
    </location>
</feature>
<sequence>MYYTAWNLRELIFSSQPIQYLFKSHYLIKDIMNFTYSPASFQPRLRPAASHRVFTRHAAEQEADLGSAHKCDVLCVHGWELVDVVVVVVVGVGPALSRVSPRSAPSSTSCQKVTRFSCGGDQRNSQQNSKED</sequence>
<evidence type="ECO:0000313" key="3">
    <source>
        <dbReference type="Proteomes" id="UP001153269"/>
    </source>
</evidence>
<proteinExistence type="predicted"/>
<reference evidence="2" key="1">
    <citation type="submission" date="2020-03" db="EMBL/GenBank/DDBJ databases">
        <authorList>
            <person name="Weist P."/>
        </authorList>
    </citation>
    <scope>NUCLEOTIDE SEQUENCE</scope>
</reference>
<protein>
    <submittedName>
        <fullName evidence="2">Uncharacterized protein</fullName>
    </submittedName>
</protein>
<accession>A0A9N7Y9R0</accession>
<gene>
    <name evidence="2" type="ORF">PLEPLA_LOCUS11460</name>
</gene>
<comment type="caution">
    <text evidence="2">The sequence shown here is derived from an EMBL/GenBank/DDBJ whole genome shotgun (WGS) entry which is preliminary data.</text>
</comment>
<dbReference type="AlphaFoldDB" id="A0A9N7Y9R0"/>
<dbReference type="Proteomes" id="UP001153269">
    <property type="component" value="Unassembled WGS sequence"/>
</dbReference>
<evidence type="ECO:0000256" key="1">
    <source>
        <dbReference type="SAM" id="MobiDB-lite"/>
    </source>
</evidence>
<feature type="compositionally biased region" description="Polar residues" evidence="1">
    <location>
        <begin position="122"/>
        <end position="132"/>
    </location>
</feature>
<feature type="compositionally biased region" description="Polar residues" evidence="1">
    <location>
        <begin position="103"/>
        <end position="114"/>
    </location>
</feature>
<evidence type="ECO:0000313" key="2">
    <source>
        <dbReference type="EMBL" id="CAB1423540.1"/>
    </source>
</evidence>
<keyword evidence="3" id="KW-1185">Reference proteome</keyword>